<keyword evidence="2" id="KW-1185">Reference proteome</keyword>
<protein>
    <submittedName>
        <fullName evidence="1">Uncharacterized protein</fullName>
    </submittedName>
</protein>
<name>A0AA91DAZ0_9GAMM</name>
<dbReference type="EMBL" id="LUUL01000093">
    <property type="protein sequence ID" value="OAI24169.1"/>
    <property type="molecule type" value="Genomic_DNA"/>
</dbReference>
<reference evidence="1 2" key="1">
    <citation type="submission" date="2016-03" db="EMBL/GenBank/DDBJ databases">
        <authorList>
            <person name="Heylen K."/>
            <person name="De Vos P."/>
            <person name="Vekeman B."/>
        </authorList>
    </citation>
    <scope>NUCLEOTIDE SEQUENCE [LARGE SCALE GENOMIC DNA]</scope>
    <source>
        <strain evidence="1 2">R-49807</strain>
    </source>
</reference>
<accession>A0AA91DAZ0</accession>
<evidence type="ECO:0000313" key="2">
    <source>
        <dbReference type="Proteomes" id="UP000077734"/>
    </source>
</evidence>
<dbReference type="RefSeq" id="WP_054758364.1">
    <property type="nucleotide sequence ID" value="NZ_AP019778.1"/>
</dbReference>
<organism evidence="1 2">
    <name type="scientific">Methylomonas koyamae</name>
    <dbReference type="NCBI Taxonomy" id="702114"/>
    <lineage>
        <taxon>Bacteria</taxon>
        <taxon>Pseudomonadati</taxon>
        <taxon>Pseudomonadota</taxon>
        <taxon>Gammaproteobacteria</taxon>
        <taxon>Methylococcales</taxon>
        <taxon>Methylococcaceae</taxon>
        <taxon>Methylomonas</taxon>
    </lineage>
</organism>
<sequence length="71" mass="8192">MIIMLEQDKKGGFSKKPYIEVIGPMTRIIWGWWSVAVFENCGINDVSRVFRAHERDLLVSQGRLENNRPAS</sequence>
<proteinExistence type="predicted"/>
<evidence type="ECO:0000313" key="1">
    <source>
        <dbReference type="EMBL" id="OAI24169.1"/>
    </source>
</evidence>
<comment type="caution">
    <text evidence="1">The sequence shown here is derived from an EMBL/GenBank/DDBJ whole genome shotgun (WGS) entry which is preliminary data.</text>
</comment>
<dbReference type="Proteomes" id="UP000077734">
    <property type="component" value="Unassembled WGS sequence"/>
</dbReference>
<gene>
    <name evidence="1" type="ORF">A1356_15910</name>
</gene>
<dbReference type="AlphaFoldDB" id="A0AA91DAZ0"/>